<dbReference type="InterPro" id="IPR008258">
    <property type="entry name" value="Transglycosylase_SLT_dom_1"/>
</dbReference>
<evidence type="ECO:0000256" key="1">
    <source>
        <dbReference type="ARBA" id="ARBA00007734"/>
    </source>
</evidence>
<feature type="region of interest" description="Disordered" evidence="3">
    <location>
        <begin position="188"/>
        <end position="207"/>
    </location>
</feature>
<evidence type="ECO:0000313" key="6">
    <source>
        <dbReference type="Proteomes" id="UP000324738"/>
    </source>
</evidence>
<reference evidence="5 6" key="1">
    <citation type="submission" date="2019-08" db="EMBL/GenBank/DDBJ databases">
        <title>Aureimonas fodiniaquatilis sp. nov., isolated from a coal mine wastewater.</title>
        <authorList>
            <person name="Kim W."/>
        </authorList>
    </citation>
    <scope>NUCLEOTIDE SEQUENCE [LARGE SCALE GENOMIC DNA]</scope>
    <source>
        <strain evidence="5 6">CAU 1482</strain>
    </source>
</reference>
<dbReference type="PANTHER" id="PTHR37423:SF2">
    <property type="entry name" value="MEMBRANE-BOUND LYTIC MUREIN TRANSGLYCOSYLASE C"/>
    <property type="match status" value="1"/>
</dbReference>
<accession>A0A5B0E306</accession>
<comment type="similarity">
    <text evidence="2">Belongs to the virb1 family.</text>
</comment>
<comment type="caution">
    <text evidence="5">The sequence shown here is derived from an EMBL/GenBank/DDBJ whole genome shotgun (WGS) entry which is preliminary data.</text>
</comment>
<feature type="domain" description="Transglycosylase SLT" evidence="4">
    <location>
        <begin position="2"/>
        <end position="99"/>
    </location>
</feature>
<organism evidence="5 6">
    <name type="scientific">Aureimonas fodinaquatilis</name>
    <dbReference type="NCBI Taxonomy" id="2565783"/>
    <lineage>
        <taxon>Bacteria</taxon>
        <taxon>Pseudomonadati</taxon>
        <taxon>Pseudomonadota</taxon>
        <taxon>Alphaproteobacteria</taxon>
        <taxon>Hyphomicrobiales</taxon>
        <taxon>Aurantimonadaceae</taxon>
        <taxon>Aureimonas</taxon>
    </lineage>
</organism>
<dbReference type="Proteomes" id="UP000324738">
    <property type="component" value="Unassembled WGS sequence"/>
</dbReference>
<evidence type="ECO:0000256" key="3">
    <source>
        <dbReference type="SAM" id="MobiDB-lite"/>
    </source>
</evidence>
<dbReference type="EMBL" id="VTWH01000001">
    <property type="protein sequence ID" value="KAA0972722.1"/>
    <property type="molecule type" value="Genomic_DNA"/>
</dbReference>
<name>A0A5B0E306_9HYPH</name>
<gene>
    <name evidence="5" type="ORF">FPY71_04410</name>
</gene>
<dbReference type="Gene3D" id="1.10.530.10">
    <property type="match status" value="1"/>
</dbReference>
<protein>
    <submittedName>
        <fullName evidence="5">Transglycosylase SLT domain-containing protein</fullName>
    </submittedName>
</protein>
<dbReference type="SUPFAM" id="SSF53955">
    <property type="entry name" value="Lysozyme-like"/>
    <property type="match status" value="1"/>
</dbReference>
<dbReference type="Pfam" id="PF01464">
    <property type="entry name" value="SLT"/>
    <property type="match status" value="1"/>
</dbReference>
<dbReference type="InterPro" id="IPR023346">
    <property type="entry name" value="Lysozyme-like_dom_sf"/>
</dbReference>
<sequence>MIARAADANNIPRELAYAVVHVESRYNPDAKGRGVYGLSQIKPATARSMGFSGPDSALFDPETNLRYGMKYLAGAWEQGGQDICNASMKYKGGHRATTMTQSARTYCSNVKRHMAAINSGTVNSGKSSRVAKAAAPAKPEVQETRVAAVAKPVLAAQTTTTNALAPASKTIAPAAKAIVVATSVPMPEHRPGTHPVAAAAPQGANPSHGIATAASAAMQSFSHVPIPQSANSFNIRN</sequence>
<dbReference type="AlphaFoldDB" id="A0A5B0E306"/>
<proteinExistence type="inferred from homology"/>
<evidence type="ECO:0000256" key="2">
    <source>
        <dbReference type="ARBA" id="ARBA00009387"/>
    </source>
</evidence>
<dbReference type="OrthoDB" id="9788661at2"/>
<evidence type="ECO:0000259" key="4">
    <source>
        <dbReference type="Pfam" id="PF01464"/>
    </source>
</evidence>
<keyword evidence="6" id="KW-1185">Reference proteome</keyword>
<comment type="similarity">
    <text evidence="1">Belongs to the transglycosylase Slt family.</text>
</comment>
<evidence type="ECO:0000313" key="5">
    <source>
        <dbReference type="EMBL" id="KAA0972722.1"/>
    </source>
</evidence>
<dbReference type="PANTHER" id="PTHR37423">
    <property type="entry name" value="SOLUBLE LYTIC MUREIN TRANSGLYCOSYLASE-RELATED"/>
    <property type="match status" value="1"/>
</dbReference>